<dbReference type="Pfam" id="PF00001">
    <property type="entry name" value="7tm_1"/>
    <property type="match status" value="1"/>
</dbReference>
<organism evidence="8 9">
    <name type="scientific">Owenia fusiformis</name>
    <name type="common">Polychaete worm</name>
    <dbReference type="NCBI Taxonomy" id="6347"/>
    <lineage>
        <taxon>Eukaryota</taxon>
        <taxon>Metazoa</taxon>
        <taxon>Spiralia</taxon>
        <taxon>Lophotrochozoa</taxon>
        <taxon>Annelida</taxon>
        <taxon>Polychaeta</taxon>
        <taxon>Sedentaria</taxon>
        <taxon>Canalipalpata</taxon>
        <taxon>Sabellida</taxon>
        <taxon>Oweniida</taxon>
        <taxon>Oweniidae</taxon>
        <taxon>Owenia</taxon>
    </lineage>
</organism>
<dbReference type="InterPro" id="IPR017452">
    <property type="entry name" value="GPCR_Rhodpsn_7TM"/>
</dbReference>
<evidence type="ECO:0000259" key="7">
    <source>
        <dbReference type="PROSITE" id="PS50262"/>
    </source>
</evidence>
<dbReference type="OrthoDB" id="10011262at2759"/>
<evidence type="ECO:0000256" key="3">
    <source>
        <dbReference type="ARBA" id="ARBA00022989"/>
    </source>
</evidence>
<dbReference type="SUPFAM" id="SSF81321">
    <property type="entry name" value="Family A G protein-coupled receptor-like"/>
    <property type="match status" value="1"/>
</dbReference>
<feature type="transmembrane region" description="Helical" evidence="6">
    <location>
        <begin position="55"/>
        <end position="80"/>
    </location>
</feature>
<evidence type="ECO:0000256" key="2">
    <source>
        <dbReference type="ARBA" id="ARBA00022692"/>
    </source>
</evidence>
<gene>
    <name evidence="8" type="ORF">OFUS_LOCUS2917</name>
</gene>
<dbReference type="Gene3D" id="1.20.1070.10">
    <property type="entry name" value="Rhodopsin 7-helix transmembrane proteins"/>
    <property type="match status" value="1"/>
</dbReference>
<keyword evidence="3 6" id="KW-1133">Transmembrane helix</keyword>
<dbReference type="Proteomes" id="UP000749559">
    <property type="component" value="Unassembled WGS sequence"/>
</dbReference>
<proteinExistence type="predicted"/>
<feature type="domain" description="G-protein coupled receptors family 1 profile" evidence="7">
    <location>
        <begin position="72"/>
        <end position="334"/>
    </location>
</feature>
<dbReference type="AlphaFoldDB" id="A0A8S4N3H9"/>
<evidence type="ECO:0000313" key="8">
    <source>
        <dbReference type="EMBL" id="CAH1775636.1"/>
    </source>
</evidence>
<comment type="subcellular location">
    <subcellularLocation>
        <location evidence="1">Membrane</location>
    </subcellularLocation>
</comment>
<keyword evidence="2 6" id="KW-0812">Transmembrane</keyword>
<feature type="region of interest" description="Disordered" evidence="5">
    <location>
        <begin position="367"/>
        <end position="396"/>
    </location>
</feature>
<dbReference type="PRINTS" id="PR00237">
    <property type="entry name" value="GPCRRHODOPSN"/>
</dbReference>
<sequence>MIVVSQALGGAPDGVFVEETEVGMGNHTYQQIFNASEMDNATTKPHYDFFVLSQFIAALICFPIICTFGIIGNILSLIVLQQKKMSSSTNTFLSAMAIADSIKLINDEIYFVVILMQRYNPEMSQTGFVHIYPYSHFVFNCAMLITSWITVSVAVERYISVCHPHRAKSMCTIPRARLVSSCVAIGMAIVALPSAFKYHTVVSKPSDNSTQGIVNMTIELTSFGKDVYAMNIYTWIQTLLRSIIPLFVLVFINASIIRSLGRSKIQGAASAARYRITVMLVAIIVVFLICITPDAIMSTFLGLGYYEANYLVRGIREFTDLLLAINSAVNFVLYCTFSKVFRETFMTFFCKCHNIHNDSKSINDYTSVKHDNHENSTKRERLNTAETASNQSTRPLFNGHLQTVNKTISLSHGPQEFV</sequence>
<keyword evidence="4 6" id="KW-0472">Membrane</keyword>
<dbReference type="GO" id="GO:0016020">
    <property type="term" value="C:membrane"/>
    <property type="evidence" value="ECO:0007669"/>
    <property type="project" value="UniProtKB-SubCell"/>
</dbReference>
<dbReference type="PANTHER" id="PTHR46641">
    <property type="entry name" value="FMRFAMIDE RECEPTOR-RELATED"/>
    <property type="match status" value="1"/>
</dbReference>
<dbReference type="PROSITE" id="PS50262">
    <property type="entry name" value="G_PROTEIN_RECEP_F1_2"/>
    <property type="match status" value="1"/>
</dbReference>
<evidence type="ECO:0000256" key="1">
    <source>
        <dbReference type="ARBA" id="ARBA00004370"/>
    </source>
</evidence>
<feature type="transmembrane region" description="Helical" evidence="6">
    <location>
        <begin position="278"/>
        <end position="301"/>
    </location>
</feature>
<evidence type="ECO:0000256" key="5">
    <source>
        <dbReference type="SAM" id="MobiDB-lite"/>
    </source>
</evidence>
<comment type="caution">
    <text evidence="8">The sequence shown here is derived from an EMBL/GenBank/DDBJ whole genome shotgun (WGS) entry which is preliminary data.</text>
</comment>
<feature type="transmembrane region" description="Helical" evidence="6">
    <location>
        <begin position="176"/>
        <end position="196"/>
    </location>
</feature>
<dbReference type="InterPro" id="IPR000276">
    <property type="entry name" value="GPCR_Rhodpsn"/>
</dbReference>
<dbReference type="CDD" id="cd14978">
    <property type="entry name" value="7tmA_FMRFamide_R-like"/>
    <property type="match status" value="1"/>
</dbReference>
<feature type="transmembrane region" description="Helical" evidence="6">
    <location>
        <begin position="232"/>
        <end position="257"/>
    </location>
</feature>
<feature type="transmembrane region" description="Helical" evidence="6">
    <location>
        <begin position="321"/>
        <end position="341"/>
    </location>
</feature>
<dbReference type="EMBL" id="CAIIXF020000001">
    <property type="protein sequence ID" value="CAH1775636.1"/>
    <property type="molecule type" value="Genomic_DNA"/>
</dbReference>
<feature type="transmembrane region" description="Helical" evidence="6">
    <location>
        <begin position="92"/>
        <end position="116"/>
    </location>
</feature>
<keyword evidence="9" id="KW-1185">Reference proteome</keyword>
<name>A0A8S4N3H9_OWEFU</name>
<evidence type="ECO:0000313" key="9">
    <source>
        <dbReference type="Proteomes" id="UP000749559"/>
    </source>
</evidence>
<evidence type="ECO:0000256" key="4">
    <source>
        <dbReference type="ARBA" id="ARBA00023136"/>
    </source>
</evidence>
<protein>
    <recommendedName>
        <fullName evidence="7">G-protein coupled receptors family 1 profile domain-containing protein</fullName>
    </recommendedName>
</protein>
<dbReference type="InterPro" id="IPR052954">
    <property type="entry name" value="GPCR-Ligand_Int"/>
</dbReference>
<feature type="transmembrane region" description="Helical" evidence="6">
    <location>
        <begin position="136"/>
        <end position="155"/>
    </location>
</feature>
<evidence type="ECO:0000256" key="6">
    <source>
        <dbReference type="SAM" id="Phobius"/>
    </source>
</evidence>
<dbReference type="PANTHER" id="PTHR46641:SF2">
    <property type="entry name" value="FMRFAMIDE RECEPTOR"/>
    <property type="match status" value="1"/>
</dbReference>
<feature type="compositionally biased region" description="Polar residues" evidence="5">
    <location>
        <begin position="384"/>
        <end position="396"/>
    </location>
</feature>
<dbReference type="GO" id="GO:0004930">
    <property type="term" value="F:G protein-coupled receptor activity"/>
    <property type="evidence" value="ECO:0007669"/>
    <property type="project" value="InterPro"/>
</dbReference>
<accession>A0A8S4N3H9</accession>
<feature type="compositionally biased region" description="Basic and acidic residues" evidence="5">
    <location>
        <begin position="367"/>
        <end position="383"/>
    </location>
</feature>
<reference evidence="8" key="1">
    <citation type="submission" date="2022-03" db="EMBL/GenBank/DDBJ databases">
        <authorList>
            <person name="Martin C."/>
        </authorList>
    </citation>
    <scope>NUCLEOTIDE SEQUENCE</scope>
</reference>